<name>A0A542DR17_AMYCI</name>
<accession>A0A542DR17</accession>
<dbReference type="OrthoDB" id="9803397at2"/>
<evidence type="ECO:0000313" key="1">
    <source>
        <dbReference type="EMBL" id="TQJ05434.1"/>
    </source>
</evidence>
<protein>
    <submittedName>
        <fullName evidence="1">Uncharacterized protein</fullName>
    </submittedName>
</protein>
<organism evidence="1 2">
    <name type="scientific">Amycolatopsis cihanbeyliensis</name>
    <dbReference type="NCBI Taxonomy" id="1128664"/>
    <lineage>
        <taxon>Bacteria</taxon>
        <taxon>Bacillati</taxon>
        <taxon>Actinomycetota</taxon>
        <taxon>Actinomycetes</taxon>
        <taxon>Pseudonocardiales</taxon>
        <taxon>Pseudonocardiaceae</taxon>
        <taxon>Amycolatopsis</taxon>
    </lineage>
</organism>
<comment type="caution">
    <text evidence="1">The sequence shown here is derived from an EMBL/GenBank/DDBJ whole genome shotgun (WGS) entry which is preliminary data.</text>
</comment>
<gene>
    <name evidence="1" type="ORF">FB471_5264</name>
</gene>
<sequence length="91" mass="10083">MTDGDWPSSPPGWLAWRGELHYITGYSRGRENGGIRGIIACVDQRIVHEDHVTVDPPKCQTCAAYAERRRAELTDVPPVLGGWGGWQGVPR</sequence>
<proteinExistence type="predicted"/>
<dbReference type="EMBL" id="VFML01000001">
    <property type="protein sequence ID" value="TQJ05434.1"/>
    <property type="molecule type" value="Genomic_DNA"/>
</dbReference>
<dbReference type="RefSeq" id="WP_142000956.1">
    <property type="nucleotide sequence ID" value="NZ_VFML01000001.1"/>
</dbReference>
<evidence type="ECO:0000313" key="2">
    <source>
        <dbReference type="Proteomes" id="UP000320876"/>
    </source>
</evidence>
<dbReference type="Proteomes" id="UP000320876">
    <property type="component" value="Unassembled WGS sequence"/>
</dbReference>
<reference evidence="1 2" key="1">
    <citation type="submission" date="2019-06" db="EMBL/GenBank/DDBJ databases">
        <title>Sequencing the genomes of 1000 actinobacteria strains.</title>
        <authorList>
            <person name="Klenk H.-P."/>
        </authorList>
    </citation>
    <scope>NUCLEOTIDE SEQUENCE [LARGE SCALE GENOMIC DNA]</scope>
    <source>
        <strain evidence="1 2">DSM 45679</strain>
    </source>
</reference>
<dbReference type="AlphaFoldDB" id="A0A542DR17"/>
<keyword evidence="2" id="KW-1185">Reference proteome</keyword>